<keyword evidence="3" id="KW-1185">Reference proteome</keyword>
<dbReference type="Proteomes" id="UP000483286">
    <property type="component" value="Unassembled WGS sequence"/>
</dbReference>
<dbReference type="RefSeq" id="WP_157459338.1">
    <property type="nucleotide sequence ID" value="NZ_WQLB01000013.1"/>
</dbReference>
<evidence type="ECO:0000313" key="2">
    <source>
        <dbReference type="EMBL" id="MVN87278.1"/>
    </source>
</evidence>
<keyword evidence="1" id="KW-0472">Membrane</keyword>
<dbReference type="AlphaFoldDB" id="A0A7C9LL90"/>
<reference evidence="2 3" key="1">
    <citation type="submission" date="2019-12" db="EMBL/GenBank/DDBJ databases">
        <title>Deinococcus sp. HMF7620 Genome sequencing and assembly.</title>
        <authorList>
            <person name="Kang H."/>
            <person name="Kim H."/>
            <person name="Joh K."/>
        </authorList>
    </citation>
    <scope>NUCLEOTIDE SEQUENCE [LARGE SCALE GENOMIC DNA]</scope>
    <source>
        <strain evidence="2 3">HMF7620</strain>
    </source>
</reference>
<dbReference type="EMBL" id="WQLB01000013">
    <property type="protein sequence ID" value="MVN87278.1"/>
    <property type="molecule type" value="Genomic_DNA"/>
</dbReference>
<feature type="transmembrane region" description="Helical" evidence="1">
    <location>
        <begin position="41"/>
        <end position="62"/>
    </location>
</feature>
<keyword evidence="1" id="KW-1133">Transmembrane helix</keyword>
<accession>A0A7C9LL90</accession>
<name>A0A7C9LL90_9DEIO</name>
<evidence type="ECO:0000256" key="1">
    <source>
        <dbReference type="SAM" id="Phobius"/>
    </source>
</evidence>
<organism evidence="2 3">
    <name type="scientific">Deinococcus arboris</name>
    <dbReference type="NCBI Taxonomy" id="2682977"/>
    <lineage>
        <taxon>Bacteria</taxon>
        <taxon>Thermotogati</taxon>
        <taxon>Deinococcota</taxon>
        <taxon>Deinococci</taxon>
        <taxon>Deinococcales</taxon>
        <taxon>Deinococcaceae</taxon>
        <taxon>Deinococcus</taxon>
    </lineage>
</organism>
<evidence type="ECO:0000313" key="3">
    <source>
        <dbReference type="Proteomes" id="UP000483286"/>
    </source>
</evidence>
<sequence>MSFSQWLNSTEAGMVFYPTLGLLGVLLLFSVFFAVFRKRKLLFSVSIVALILAAALTNFFFLEYKSSVQSHFDTITFISRKTFGEELEQSQILLYRMALMVRMFYFQIDFKEPIEARNARITSWNECRKEGGQFAETECLTYVFKYNQFDESETPCEIDPDQPFAIARGKISFDEEQYDRKDYSDVDIVRNPEKTTYCLFWAD</sequence>
<feature type="transmembrane region" description="Helical" evidence="1">
    <location>
        <begin position="15"/>
        <end position="36"/>
    </location>
</feature>
<proteinExistence type="predicted"/>
<gene>
    <name evidence="2" type="ORF">GO986_10895</name>
</gene>
<keyword evidence="1" id="KW-0812">Transmembrane</keyword>
<protein>
    <submittedName>
        <fullName evidence="2">Uncharacterized protein</fullName>
    </submittedName>
</protein>
<comment type="caution">
    <text evidence="2">The sequence shown here is derived from an EMBL/GenBank/DDBJ whole genome shotgun (WGS) entry which is preliminary data.</text>
</comment>